<proteinExistence type="predicted"/>
<dbReference type="AlphaFoldDB" id="A0A0R3R928"/>
<reference evidence="1 2" key="2">
    <citation type="submission" date="2018-11" db="EMBL/GenBank/DDBJ databases">
        <authorList>
            <consortium name="Pathogen Informatics"/>
        </authorList>
    </citation>
    <scope>NUCLEOTIDE SEQUENCE [LARGE SCALE GENOMIC DNA]</scope>
</reference>
<accession>A0A0R3R928</accession>
<name>A0A0R3R928_9BILA</name>
<sequence>MIFFLSPVFNDVIKRLGMCLFTPNEVKNATAIIENIFEINDSVQRERQRLILLGFDNGPQKYKGFIAIMFGQRDIYSWKAYHLLRTLIDIAFDNEEIIKVLAENEQARNSLYRLKDWFKLQLTAESAKSDIYDYDCRRDDLDKSTETEGMDSFIEVYEKFDDFLSKLNVPSSIVLSGSSSSSDGDNFIVDTFFGVSIIY</sequence>
<gene>
    <name evidence="1" type="ORF">BTMF_LOCUS14513</name>
</gene>
<keyword evidence="2" id="KW-1185">Reference proteome</keyword>
<evidence type="ECO:0000313" key="2">
    <source>
        <dbReference type="Proteomes" id="UP000280834"/>
    </source>
</evidence>
<dbReference type="Proteomes" id="UP000280834">
    <property type="component" value="Unassembled WGS sequence"/>
</dbReference>
<evidence type="ECO:0000313" key="1">
    <source>
        <dbReference type="EMBL" id="VDO49813.1"/>
    </source>
</evidence>
<protein>
    <submittedName>
        <fullName evidence="3">ERAP1_C domain-containing protein</fullName>
    </submittedName>
</protein>
<dbReference type="EMBL" id="UZAG01021274">
    <property type="protein sequence ID" value="VDO49813.1"/>
    <property type="molecule type" value="Genomic_DNA"/>
</dbReference>
<reference evidence="3" key="1">
    <citation type="submission" date="2017-02" db="UniProtKB">
        <authorList>
            <consortium name="WormBaseParasite"/>
        </authorList>
    </citation>
    <scope>IDENTIFICATION</scope>
</reference>
<evidence type="ECO:0000313" key="3">
    <source>
        <dbReference type="WBParaSite" id="BTMF_0001653401-mRNA-1"/>
    </source>
</evidence>
<organism evidence="3">
    <name type="scientific">Brugia timori</name>
    <dbReference type="NCBI Taxonomy" id="42155"/>
    <lineage>
        <taxon>Eukaryota</taxon>
        <taxon>Metazoa</taxon>
        <taxon>Ecdysozoa</taxon>
        <taxon>Nematoda</taxon>
        <taxon>Chromadorea</taxon>
        <taxon>Rhabditida</taxon>
        <taxon>Spirurina</taxon>
        <taxon>Spiruromorpha</taxon>
        <taxon>Filarioidea</taxon>
        <taxon>Onchocercidae</taxon>
        <taxon>Brugia</taxon>
    </lineage>
</organism>
<dbReference type="WBParaSite" id="BTMF_0001653401-mRNA-1">
    <property type="protein sequence ID" value="BTMF_0001653401-mRNA-1"/>
    <property type="gene ID" value="BTMF_0001653401"/>
</dbReference>
<dbReference type="STRING" id="42155.A0A0R3R928"/>